<dbReference type="STRING" id="1090615.SAMN04515671_4478"/>
<feature type="region of interest" description="Disordered" evidence="1">
    <location>
        <begin position="71"/>
        <end position="129"/>
    </location>
</feature>
<name>A0A1H0T614_9ACTN</name>
<protein>
    <submittedName>
        <fullName evidence="3">Peptidoglycan/xylan/chitin deacetylase, PgdA/CDA1 family</fullName>
    </submittedName>
</protein>
<dbReference type="AlphaFoldDB" id="A0A1H0T614"/>
<feature type="compositionally biased region" description="Low complexity" evidence="1">
    <location>
        <begin position="93"/>
        <end position="129"/>
    </location>
</feature>
<dbReference type="OrthoDB" id="9763050at2"/>
<gene>
    <name evidence="3" type="ORF">SAMN04515671_4478</name>
</gene>
<feature type="compositionally biased region" description="Low complexity" evidence="1">
    <location>
        <begin position="39"/>
        <end position="57"/>
    </location>
</feature>
<dbReference type="PANTHER" id="PTHR10587">
    <property type="entry name" value="GLYCOSYL TRANSFERASE-RELATED"/>
    <property type="match status" value="1"/>
</dbReference>
<dbReference type="InterPro" id="IPR002509">
    <property type="entry name" value="NODB_dom"/>
</dbReference>
<dbReference type="Gene3D" id="3.20.20.370">
    <property type="entry name" value="Glycoside hydrolase/deacetylase"/>
    <property type="match status" value="1"/>
</dbReference>
<evidence type="ECO:0000313" key="3">
    <source>
        <dbReference type="EMBL" id="SDP49295.1"/>
    </source>
</evidence>
<sequence>MGISRIGRVALVGVAVVICLATAGVATWGLDPQRPDSATEPNVTTSSPVVSSAPAPIEPSLPVQVEVTVPDLPDPAVTTEPLATLSVDPTAASGPDPGPITGTTPAPATAPGTSAPASSPGRPIASSPAVVTPTVTAPTTAAAATTRSTAPPAAVVVPSAYAHVLGWIGGGKVVSLSFDDGPGPYTGRVLDVLKKYRIKATFCQIGEQVGSYPAVEARIKAEGHTFCNHSWDHDEALPAKPVPVIDSEISRTQQAISTLTGITPRYYRAPGGNWGHGTRLKAQLAKHHTIPLAWADDSLDWTKPGVGRIVSNVLGSVTPGAIILMHDGGGNRAQTLAALPRIIAGLRAMGYTIAGLPPNPSP</sequence>
<evidence type="ECO:0000313" key="4">
    <source>
        <dbReference type="Proteomes" id="UP000198741"/>
    </source>
</evidence>
<dbReference type="SUPFAM" id="SSF88713">
    <property type="entry name" value="Glycoside hydrolase/deacetylase"/>
    <property type="match status" value="1"/>
</dbReference>
<dbReference type="InterPro" id="IPR011330">
    <property type="entry name" value="Glyco_hydro/deAcase_b/a-brl"/>
</dbReference>
<dbReference type="GO" id="GO:0016810">
    <property type="term" value="F:hydrolase activity, acting on carbon-nitrogen (but not peptide) bonds"/>
    <property type="evidence" value="ECO:0007669"/>
    <property type="project" value="InterPro"/>
</dbReference>
<evidence type="ECO:0000259" key="2">
    <source>
        <dbReference type="PROSITE" id="PS51677"/>
    </source>
</evidence>
<dbReference type="EMBL" id="LT629710">
    <property type="protein sequence ID" value="SDP49295.1"/>
    <property type="molecule type" value="Genomic_DNA"/>
</dbReference>
<dbReference type="RefSeq" id="WP_090480683.1">
    <property type="nucleotide sequence ID" value="NZ_LT629710.1"/>
</dbReference>
<dbReference type="Proteomes" id="UP000198741">
    <property type="component" value="Chromosome I"/>
</dbReference>
<dbReference type="PROSITE" id="PS51677">
    <property type="entry name" value="NODB"/>
    <property type="match status" value="1"/>
</dbReference>
<keyword evidence="4" id="KW-1185">Reference proteome</keyword>
<accession>A0A1H0T614</accession>
<evidence type="ECO:0000256" key="1">
    <source>
        <dbReference type="SAM" id="MobiDB-lite"/>
    </source>
</evidence>
<organism evidence="3 4">
    <name type="scientific">Nakamurella panacisegetis</name>
    <dbReference type="NCBI Taxonomy" id="1090615"/>
    <lineage>
        <taxon>Bacteria</taxon>
        <taxon>Bacillati</taxon>
        <taxon>Actinomycetota</taxon>
        <taxon>Actinomycetes</taxon>
        <taxon>Nakamurellales</taxon>
        <taxon>Nakamurellaceae</taxon>
        <taxon>Nakamurella</taxon>
    </lineage>
</organism>
<dbReference type="CDD" id="cd10917">
    <property type="entry name" value="CE4_NodB_like_6s_7s"/>
    <property type="match status" value="1"/>
</dbReference>
<dbReference type="InterPro" id="IPR050248">
    <property type="entry name" value="Polysacc_deacetylase_ArnD"/>
</dbReference>
<feature type="domain" description="NodB homology" evidence="2">
    <location>
        <begin position="172"/>
        <end position="354"/>
    </location>
</feature>
<reference evidence="3 4" key="1">
    <citation type="submission" date="2016-10" db="EMBL/GenBank/DDBJ databases">
        <authorList>
            <person name="de Groot N.N."/>
        </authorList>
    </citation>
    <scope>NUCLEOTIDE SEQUENCE [LARGE SCALE GENOMIC DNA]</scope>
    <source>
        <strain evidence="4">P4-7,KCTC 19426,CECT 7604</strain>
    </source>
</reference>
<dbReference type="GO" id="GO:0005975">
    <property type="term" value="P:carbohydrate metabolic process"/>
    <property type="evidence" value="ECO:0007669"/>
    <property type="project" value="InterPro"/>
</dbReference>
<dbReference type="Pfam" id="PF01522">
    <property type="entry name" value="Polysacc_deac_1"/>
    <property type="match status" value="1"/>
</dbReference>
<proteinExistence type="predicted"/>
<feature type="region of interest" description="Disordered" evidence="1">
    <location>
        <begin position="28"/>
        <end position="57"/>
    </location>
</feature>